<proteinExistence type="predicted"/>
<name>A0A4Y2B6W7_ARAVE</name>
<evidence type="ECO:0000313" key="8">
    <source>
        <dbReference type="EMBL" id="GBL87169.1"/>
    </source>
</evidence>
<dbReference type="PANTHER" id="PTHR21421:SF29">
    <property type="entry name" value="GUSTATORY RECEPTOR 5A FOR TREHALOSE-RELATED"/>
    <property type="match status" value="1"/>
</dbReference>
<sequence>MKSTAIFRQLTAIERILFVGGVDVRKKHKKSNFLWILSSVYNKFAVLWWMAFTLRTIATMLSIAKGNIALTQLKLTRKLLETTFFVLWFIMIKARQKITVLIRDLENIASSLDRKIIRSWIRYATVVIITVPLLGTIALNLSSEEEYCQAMLRYQSGNLITVSRGHNCLVWYILAPFCIMPPYILHTGVCITYIIFCYCFRNILNIHSKSGLEKKYINFKDYRYHLLTYDRIIKVLQDFEKVMSYPIFVAEINDFTGILFGLIALDPFKRLPHLSWSPTWIWVNVFVSLRALISFLCVCLTASSVTEASKNARNIQKEIMKRVTVPTIQEKSELLVFIKAHKTQPFKLSAGGFFYLNKSLVLTAVGSALTYSLLILQLT</sequence>
<dbReference type="AlphaFoldDB" id="A0A4Y2B6W7"/>
<dbReference type="InterPro" id="IPR013604">
    <property type="entry name" value="7TM_chemorcpt"/>
</dbReference>
<comment type="caution">
    <text evidence="8">The sequence shown here is derived from an EMBL/GenBank/DDBJ whole genome shotgun (WGS) entry which is preliminary data.</text>
</comment>
<evidence type="ECO:0000256" key="1">
    <source>
        <dbReference type="ARBA" id="ARBA00004651"/>
    </source>
</evidence>
<feature type="transmembrane region" description="Helical" evidence="7">
    <location>
        <begin position="169"/>
        <end position="200"/>
    </location>
</feature>
<keyword evidence="3 7" id="KW-0812">Transmembrane</keyword>
<keyword evidence="5 7" id="KW-0472">Membrane</keyword>
<feature type="transmembrane region" description="Helical" evidence="7">
    <location>
        <begin position="242"/>
        <end position="265"/>
    </location>
</feature>
<gene>
    <name evidence="8" type="ORF">AVEN_270462_1</name>
</gene>
<dbReference type="PANTHER" id="PTHR21421">
    <property type="entry name" value="GUSTATORY RECEPTOR"/>
    <property type="match status" value="1"/>
</dbReference>
<feature type="transmembrane region" description="Helical" evidence="7">
    <location>
        <begin position="360"/>
        <end position="378"/>
    </location>
</feature>
<dbReference type="GO" id="GO:0050909">
    <property type="term" value="P:sensory perception of taste"/>
    <property type="evidence" value="ECO:0007669"/>
    <property type="project" value="InterPro"/>
</dbReference>
<keyword evidence="6" id="KW-0675">Receptor</keyword>
<evidence type="ECO:0000256" key="5">
    <source>
        <dbReference type="ARBA" id="ARBA00023136"/>
    </source>
</evidence>
<keyword evidence="4 7" id="KW-1133">Transmembrane helix</keyword>
<evidence type="ECO:0008006" key="10">
    <source>
        <dbReference type="Google" id="ProtNLM"/>
    </source>
</evidence>
<evidence type="ECO:0000256" key="2">
    <source>
        <dbReference type="ARBA" id="ARBA00022475"/>
    </source>
</evidence>
<dbReference type="Proteomes" id="UP000499080">
    <property type="component" value="Unassembled WGS sequence"/>
</dbReference>
<dbReference type="Pfam" id="PF08395">
    <property type="entry name" value="7tm_7"/>
    <property type="match status" value="1"/>
</dbReference>
<dbReference type="OrthoDB" id="5800391at2759"/>
<keyword evidence="9" id="KW-1185">Reference proteome</keyword>
<feature type="transmembrane region" description="Helical" evidence="7">
    <location>
        <begin position="120"/>
        <end position="141"/>
    </location>
</feature>
<evidence type="ECO:0000256" key="4">
    <source>
        <dbReference type="ARBA" id="ARBA00022989"/>
    </source>
</evidence>
<organism evidence="8 9">
    <name type="scientific">Araneus ventricosus</name>
    <name type="common">Orbweaver spider</name>
    <name type="synonym">Epeira ventricosa</name>
    <dbReference type="NCBI Taxonomy" id="182803"/>
    <lineage>
        <taxon>Eukaryota</taxon>
        <taxon>Metazoa</taxon>
        <taxon>Ecdysozoa</taxon>
        <taxon>Arthropoda</taxon>
        <taxon>Chelicerata</taxon>
        <taxon>Arachnida</taxon>
        <taxon>Araneae</taxon>
        <taxon>Araneomorphae</taxon>
        <taxon>Entelegynae</taxon>
        <taxon>Araneoidea</taxon>
        <taxon>Araneidae</taxon>
        <taxon>Araneus</taxon>
    </lineage>
</organism>
<evidence type="ECO:0000256" key="7">
    <source>
        <dbReference type="SAM" id="Phobius"/>
    </source>
</evidence>
<evidence type="ECO:0000313" key="9">
    <source>
        <dbReference type="Proteomes" id="UP000499080"/>
    </source>
</evidence>
<accession>A0A4Y2B6W7</accession>
<protein>
    <recommendedName>
        <fullName evidence="10">Gustatory receptor</fullName>
    </recommendedName>
</protein>
<dbReference type="EMBL" id="BGPR01000052">
    <property type="protein sequence ID" value="GBL87169.1"/>
    <property type="molecule type" value="Genomic_DNA"/>
</dbReference>
<dbReference type="GO" id="GO:0005886">
    <property type="term" value="C:plasma membrane"/>
    <property type="evidence" value="ECO:0007669"/>
    <property type="project" value="UniProtKB-SubCell"/>
</dbReference>
<keyword evidence="2" id="KW-1003">Cell membrane</keyword>
<evidence type="ECO:0000256" key="3">
    <source>
        <dbReference type="ARBA" id="ARBA00022692"/>
    </source>
</evidence>
<feature type="transmembrane region" description="Helical" evidence="7">
    <location>
        <begin position="33"/>
        <end position="52"/>
    </location>
</feature>
<comment type="subcellular location">
    <subcellularLocation>
        <location evidence="1">Cell membrane</location>
        <topology evidence="1">Multi-pass membrane protein</topology>
    </subcellularLocation>
</comment>
<dbReference type="GO" id="GO:0051606">
    <property type="term" value="P:detection of stimulus"/>
    <property type="evidence" value="ECO:0007669"/>
    <property type="project" value="UniProtKB-ARBA"/>
</dbReference>
<evidence type="ECO:0000256" key="6">
    <source>
        <dbReference type="ARBA" id="ARBA00023170"/>
    </source>
</evidence>
<reference evidence="8 9" key="1">
    <citation type="journal article" date="2019" name="Sci. Rep.">
        <title>Orb-weaving spider Araneus ventricosus genome elucidates the spidroin gene catalogue.</title>
        <authorList>
            <person name="Kono N."/>
            <person name="Nakamura H."/>
            <person name="Ohtoshi R."/>
            <person name="Moran D.A.P."/>
            <person name="Shinohara A."/>
            <person name="Yoshida Y."/>
            <person name="Fujiwara M."/>
            <person name="Mori M."/>
            <person name="Tomita M."/>
            <person name="Arakawa K."/>
        </authorList>
    </citation>
    <scope>NUCLEOTIDE SEQUENCE [LARGE SCALE GENOMIC DNA]</scope>
</reference>
<feature type="transmembrane region" description="Helical" evidence="7">
    <location>
        <begin position="280"/>
        <end position="303"/>
    </location>
</feature>
<feature type="transmembrane region" description="Helical" evidence="7">
    <location>
        <begin position="75"/>
        <end position="92"/>
    </location>
</feature>
<dbReference type="GO" id="GO:0038023">
    <property type="term" value="F:signaling receptor activity"/>
    <property type="evidence" value="ECO:0007669"/>
    <property type="project" value="UniProtKB-ARBA"/>
</dbReference>